<feature type="transmembrane region" description="Helical" evidence="1">
    <location>
        <begin position="320"/>
        <end position="340"/>
    </location>
</feature>
<gene>
    <name evidence="2" type="ordered locus">Huta_0306</name>
</gene>
<sequence>MASPRSRELGHRLLAVAALGVAGLLVPSAAAHGGSLGASARESVTVPTWLFLTTGGAIVGASFLLASFVTDRRLIDELHGWRATIPFHGRTAVGSIVRAGGVLGMIAIVVIGYVGPQSGLSNLAILLVWVGWWAGYTMSAYLLGETWSTVNPWRTITTWLPSLDRTLPAVGAWPAVVGLLTLIWIEVVSPLADDPTLLSTVVVGYSVVTLAGAVVFGSDQWFDRVDPISTVFTYYGHVAPIATVSTRVGEGTDQQRDSPDRLTVRPPGVGLTRTDLVTDSSDVAFVVALLWSTTYDGLVATPAWKALIAPLVEVGVPAHLLYPTALAAGFGLFLGAYRLAARAARSSSETYLAADRLARRFAPPLIAIAAGYHLAHYLGYFLSLAPVLATVLTSPLSPPAVVPVFSLPGWYGAIPVASVLAGHLLAIWIAHAAAFDLFPGRLQAIRSQYPFTLAMVAYTMTSLWIVTQPTIQPPFL</sequence>
<dbReference type="AlphaFoldDB" id="C7NQN4"/>
<dbReference type="RefSeq" id="WP_012795370.1">
    <property type="nucleotide sequence ID" value="NC_013158.1"/>
</dbReference>
<feature type="transmembrane region" description="Helical" evidence="1">
    <location>
        <begin position="165"/>
        <end position="185"/>
    </location>
</feature>
<dbReference type="KEGG" id="hut:Huta_0306"/>
<feature type="transmembrane region" description="Helical" evidence="1">
    <location>
        <begin position="283"/>
        <end position="300"/>
    </location>
</feature>
<evidence type="ECO:0000313" key="3">
    <source>
        <dbReference type="Proteomes" id="UP000002071"/>
    </source>
</evidence>
<feature type="transmembrane region" description="Helical" evidence="1">
    <location>
        <begin position="197"/>
        <end position="216"/>
    </location>
</feature>
<dbReference type="GeneID" id="8382570"/>
<keyword evidence="1" id="KW-1133">Transmembrane helix</keyword>
<proteinExistence type="predicted"/>
<protein>
    <submittedName>
        <fullName evidence="2">Uncharacterized protein</fullName>
    </submittedName>
</protein>
<feature type="transmembrane region" description="Helical" evidence="1">
    <location>
        <begin position="361"/>
        <end position="389"/>
    </location>
</feature>
<feature type="transmembrane region" description="Helical" evidence="1">
    <location>
        <begin position="409"/>
        <end position="437"/>
    </location>
</feature>
<keyword evidence="1" id="KW-0812">Transmembrane</keyword>
<feature type="transmembrane region" description="Helical" evidence="1">
    <location>
        <begin position="120"/>
        <end position="144"/>
    </location>
</feature>
<dbReference type="EMBL" id="CP001687">
    <property type="protein sequence ID" value="ACV10493.1"/>
    <property type="molecule type" value="Genomic_DNA"/>
</dbReference>
<feature type="transmembrane region" description="Helical" evidence="1">
    <location>
        <begin position="449"/>
        <end position="467"/>
    </location>
</feature>
<evidence type="ECO:0000256" key="1">
    <source>
        <dbReference type="SAM" id="Phobius"/>
    </source>
</evidence>
<dbReference type="HOGENOM" id="CLU_030480_0_0_2"/>
<dbReference type="STRING" id="519442.Huta_0306"/>
<evidence type="ECO:0000313" key="2">
    <source>
        <dbReference type="EMBL" id="ACV10493.1"/>
    </source>
</evidence>
<dbReference type="eggNOG" id="arCOG02771">
    <property type="taxonomic scope" value="Archaea"/>
</dbReference>
<accession>C7NQN4</accession>
<name>C7NQN4_HALUD</name>
<keyword evidence="1" id="KW-0472">Membrane</keyword>
<feature type="transmembrane region" description="Helical" evidence="1">
    <location>
        <begin position="49"/>
        <end position="70"/>
    </location>
</feature>
<feature type="transmembrane region" description="Helical" evidence="1">
    <location>
        <begin position="91"/>
        <end position="114"/>
    </location>
</feature>
<keyword evidence="3" id="KW-1185">Reference proteome</keyword>
<dbReference type="Proteomes" id="UP000002071">
    <property type="component" value="Chromosome"/>
</dbReference>
<reference evidence="2 3" key="1">
    <citation type="journal article" date="2009" name="Stand. Genomic Sci.">
        <title>Complete genome sequence of Halorhabdus utahensis type strain (AX-2).</title>
        <authorList>
            <person name="Anderson I."/>
            <person name="Tindall B.J."/>
            <person name="Pomrenke H."/>
            <person name="Goker M."/>
            <person name="Lapidus A."/>
            <person name="Nolan M."/>
            <person name="Copeland A."/>
            <person name="Glavina Del Rio T."/>
            <person name="Chen F."/>
            <person name="Tice H."/>
            <person name="Cheng J.F."/>
            <person name="Lucas S."/>
            <person name="Chertkov O."/>
            <person name="Bruce D."/>
            <person name="Brettin T."/>
            <person name="Detter J.C."/>
            <person name="Han C."/>
            <person name="Goodwin L."/>
            <person name="Land M."/>
            <person name="Hauser L."/>
            <person name="Chang Y.J."/>
            <person name="Jeffries C.D."/>
            <person name="Pitluck S."/>
            <person name="Pati A."/>
            <person name="Mavromatis K."/>
            <person name="Ivanova N."/>
            <person name="Ovchinnikova G."/>
            <person name="Chen A."/>
            <person name="Palaniappan K."/>
            <person name="Chain P."/>
            <person name="Rohde M."/>
            <person name="Bristow J."/>
            <person name="Eisen J.A."/>
            <person name="Markowitz V."/>
            <person name="Hugenholtz P."/>
            <person name="Kyrpides N.C."/>
            <person name="Klenk H.P."/>
        </authorList>
    </citation>
    <scope>NUCLEOTIDE SEQUENCE [LARGE SCALE GENOMIC DNA]</scope>
    <source>
        <strain evidence="3">DSM 12940 / JCM 11049 / AX-2</strain>
    </source>
</reference>
<organism evidence="2 3">
    <name type="scientific">Halorhabdus utahensis (strain DSM 12940 / JCM 11049 / AX-2)</name>
    <dbReference type="NCBI Taxonomy" id="519442"/>
    <lineage>
        <taxon>Archaea</taxon>
        <taxon>Methanobacteriati</taxon>
        <taxon>Methanobacteriota</taxon>
        <taxon>Stenosarchaea group</taxon>
        <taxon>Halobacteria</taxon>
        <taxon>Halobacteriales</taxon>
        <taxon>Haloarculaceae</taxon>
        <taxon>Halorhabdus</taxon>
    </lineage>
</organism>